<keyword evidence="1" id="KW-0472">Membrane</keyword>
<evidence type="ECO:0000256" key="1">
    <source>
        <dbReference type="SAM" id="Phobius"/>
    </source>
</evidence>
<reference evidence="2 3" key="1">
    <citation type="submission" date="2024-09" db="EMBL/GenBank/DDBJ databases">
        <authorList>
            <person name="Lee S.D."/>
        </authorList>
    </citation>
    <scope>NUCLEOTIDE SEQUENCE [LARGE SCALE GENOMIC DNA]</scope>
    <source>
        <strain evidence="2 3">N1-5</strain>
    </source>
</reference>
<accession>A0ABV6UJE7</accession>
<dbReference type="EMBL" id="JBHEZZ010000004">
    <property type="protein sequence ID" value="MFC1401579.1"/>
    <property type="molecule type" value="Genomic_DNA"/>
</dbReference>
<name>A0ABV6UJE7_9ACTN</name>
<feature type="transmembrane region" description="Helical" evidence="1">
    <location>
        <begin position="9"/>
        <end position="30"/>
    </location>
</feature>
<dbReference type="RefSeq" id="WP_030259692.1">
    <property type="nucleotide sequence ID" value="NZ_JBHEZZ010000004.1"/>
</dbReference>
<gene>
    <name evidence="2" type="ORF">ACEZDJ_09790</name>
</gene>
<protein>
    <submittedName>
        <fullName evidence="2">Uncharacterized protein</fullName>
    </submittedName>
</protein>
<sequence length="91" mass="8925">MNDWINLHALWQIVVIGLLAGAGLPALFAVGLRALSLPGGGGAAAAATAGAEDDDDRVIGGSTLGLAVAVLCFAVVLAAVGWGIYLIVAAT</sequence>
<keyword evidence="3" id="KW-1185">Reference proteome</keyword>
<keyword evidence="1" id="KW-1133">Transmembrane helix</keyword>
<organism evidence="2 3">
    <name type="scientific">Streptacidiphilus cavernicola</name>
    <dbReference type="NCBI Taxonomy" id="3342716"/>
    <lineage>
        <taxon>Bacteria</taxon>
        <taxon>Bacillati</taxon>
        <taxon>Actinomycetota</taxon>
        <taxon>Actinomycetes</taxon>
        <taxon>Kitasatosporales</taxon>
        <taxon>Streptomycetaceae</taxon>
        <taxon>Streptacidiphilus</taxon>
    </lineage>
</organism>
<dbReference type="Proteomes" id="UP001592528">
    <property type="component" value="Unassembled WGS sequence"/>
</dbReference>
<keyword evidence="1" id="KW-0812">Transmembrane</keyword>
<evidence type="ECO:0000313" key="2">
    <source>
        <dbReference type="EMBL" id="MFC1401579.1"/>
    </source>
</evidence>
<comment type="caution">
    <text evidence="2">The sequence shown here is derived from an EMBL/GenBank/DDBJ whole genome shotgun (WGS) entry which is preliminary data.</text>
</comment>
<proteinExistence type="predicted"/>
<evidence type="ECO:0000313" key="3">
    <source>
        <dbReference type="Proteomes" id="UP001592528"/>
    </source>
</evidence>
<feature type="transmembrane region" description="Helical" evidence="1">
    <location>
        <begin position="64"/>
        <end position="88"/>
    </location>
</feature>